<dbReference type="Gene3D" id="3.40.50.2000">
    <property type="entry name" value="Glycogen Phosphorylase B"/>
    <property type="match status" value="2"/>
</dbReference>
<dbReference type="AlphaFoldDB" id="A0A1G1VDJ4"/>
<comment type="caution">
    <text evidence="4">The sequence shown here is derived from an EMBL/GenBank/DDBJ whole genome shotgun (WGS) entry which is preliminary data.</text>
</comment>
<sequence>MRIGIDVSSLIYQTGVSSYTKNLVEALLEIDKQNEYCLFGGSLRRSGEFKKILNEQSVKYLKTYPIAPTVADLLWNKLHILPIETLIGKVDAFHSSDWTQPPTKAFKVTTIHDLVPLRFPGISHPIIVGVHKRRLKWVKREVDKIIAVSEFTKREIVELLQIDPEKIVVIPEAVDLSVDKVTDTDKERVISKFGIRGKYLLAVGADPRKNIPNLITAFGKVKGKVENLNLVVTGRMWADLPTRPGVIYTGHVTKQDLNCLYSGAEALTYVSTYEGFGLPILEAMRIGCPVVTSNISSMPEVAGDGAILVNPNDVDMIAKGIEEVLKNRKKWIQKGNERVNNFSWEKTAQETLKVYEGAKA</sequence>
<keyword evidence="1" id="KW-0808">Transferase</keyword>
<evidence type="ECO:0000256" key="1">
    <source>
        <dbReference type="ARBA" id="ARBA00022679"/>
    </source>
</evidence>
<dbReference type="Pfam" id="PF00534">
    <property type="entry name" value="Glycos_transf_1"/>
    <property type="match status" value="1"/>
</dbReference>
<evidence type="ECO:0000259" key="2">
    <source>
        <dbReference type="Pfam" id="PF00534"/>
    </source>
</evidence>
<organism evidence="4 5">
    <name type="scientific">Candidatus Blackburnbacteria bacterium RIFCSPLOWO2_01_FULL_40_20</name>
    <dbReference type="NCBI Taxonomy" id="1797519"/>
    <lineage>
        <taxon>Bacteria</taxon>
        <taxon>Candidatus Blackburniibacteriota</taxon>
    </lineage>
</organism>
<dbReference type="PANTHER" id="PTHR46401">
    <property type="entry name" value="GLYCOSYLTRANSFERASE WBBK-RELATED"/>
    <property type="match status" value="1"/>
</dbReference>
<dbReference type="GO" id="GO:0009103">
    <property type="term" value="P:lipopolysaccharide biosynthetic process"/>
    <property type="evidence" value="ECO:0007669"/>
    <property type="project" value="TreeGrafter"/>
</dbReference>
<dbReference type="GO" id="GO:0016757">
    <property type="term" value="F:glycosyltransferase activity"/>
    <property type="evidence" value="ECO:0007669"/>
    <property type="project" value="InterPro"/>
</dbReference>
<dbReference type="PANTHER" id="PTHR46401:SF2">
    <property type="entry name" value="GLYCOSYLTRANSFERASE WBBK-RELATED"/>
    <property type="match status" value="1"/>
</dbReference>
<feature type="domain" description="Glycosyltransferase subfamily 4-like N-terminal" evidence="3">
    <location>
        <begin position="15"/>
        <end position="177"/>
    </location>
</feature>
<proteinExistence type="predicted"/>
<evidence type="ECO:0000259" key="3">
    <source>
        <dbReference type="Pfam" id="PF13439"/>
    </source>
</evidence>
<name>A0A1G1VDJ4_9BACT</name>
<dbReference type="InterPro" id="IPR001296">
    <property type="entry name" value="Glyco_trans_1"/>
</dbReference>
<reference evidence="4 5" key="1">
    <citation type="journal article" date="2016" name="Nat. Commun.">
        <title>Thousands of microbial genomes shed light on interconnected biogeochemical processes in an aquifer system.</title>
        <authorList>
            <person name="Anantharaman K."/>
            <person name="Brown C.T."/>
            <person name="Hug L.A."/>
            <person name="Sharon I."/>
            <person name="Castelle C.J."/>
            <person name="Probst A.J."/>
            <person name="Thomas B.C."/>
            <person name="Singh A."/>
            <person name="Wilkins M.J."/>
            <person name="Karaoz U."/>
            <person name="Brodie E.L."/>
            <person name="Williams K.H."/>
            <person name="Hubbard S.S."/>
            <person name="Banfield J.F."/>
        </authorList>
    </citation>
    <scope>NUCLEOTIDE SEQUENCE [LARGE SCALE GENOMIC DNA]</scope>
</reference>
<accession>A0A1G1VDJ4</accession>
<dbReference type="CDD" id="cd03809">
    <property type="entry name" value="GT4_MtfB-like"/>
    <property type="match status" value="1"/>
</dbReference>
<dbReference type="Proteomes" id="UP000178659">
    <property type="component" value="Unassembled WGS sequence"/>
</dbReference>
<evidence type="ECO:0000313" key="4">
    <source>
        <dbReference type="EMBL" id="OGY13593.1"/>
    </source>
</evidence>
<dbReference type="Pfam" id="PF13439">
    <property type="entry name" value="Glyco_transf_4"/>
    <property type="match status" value="1"/>
</dbReference>
<protein>
    <recommendedName>
        <fullName evidence="6">Glycosyltransferase subfamily 4-like N-terminal domain-containing protein</fullName>
    </recommendedName>
</protein>
<feature type="domain" description="Glycosyl transferase family 1" evidence="2">
    <location>
        <begin position="191"/>
        <end position="335"/>
    </location>
</feature>
<dbReference type="SUPFAM" id="SSF53756">
    <property type="entry name" value="UDP-Glycosyltransferase/glycogen phosphorylase"/>
    <property type="match status" value="1"/>
</dbReference>
<dbReference type="InterPro" id="IPR028098">
    <property type="entry name" value="Glyco_trans_4-like_N"/>
</dbReference>
<evidence type="ECO:0008006" key="6">
    <source>
        <dbReference type="Google" id="ProtNLM"/>
    </source>
</evidence>
<dbReference type="EMBL" id="MHCC01000013">
    <property type="protein sequence ID" value="OGY13593.1"/>
    <property type="molecule type" value="Genomic_DNA"/>
</dbReference>
<evidence type="ECO:0000313" key="5">
    <source>
        <dbReference type="Proteomes" id="UP000178659"/>
    </source>
</evidence>
<gene>
    <name evidence="4" type="ORF">A3A77_04365</name>
</gene>